<dbReference type="OrthoDB" id="1770260at2"/>
<dbReference type="EMBL" id="JAGZMZ010000002">
    <property type="protein sequence ID" value="MBS4883369.1"/>
    <property type="molecule type" value="Genomic_DNA"/>
</dbReference>
<dbReference type="PANTHER" id="PTHR37820:SF1">
    <property type="entry name" value="CELL DIVISION PROTEIN FTSQ"/>
    <property type="match status" value="1"/>
</dbReference>
<dbReference type="InterPro" id="IPR050487">
    <property type="entry name" value="FtsQ_DivIB"/>
</dbReference>
<keyword evidence="3 6" id="KW-0812">Transmembrane</keyword>
<reference evidence="9 10" key="1">
    <citation type="submission" date="2018-08" db="EMBL/GenBank/DDBJ databases">
        <title>A genome reference for cultivated species of the human gut microbiota.</title>
        <authorList>
            <person name="Zou Y."/>
            <person name="Xue W."/>
            <person name="Luo G."/>
        </authorList>
    </citation>
    <scope>NUCLEOTIDE SEQUENCE [LARGE SCALE GENOMIC DNA]</scope>
    <source>
        <strain evidence="9 10">AF35-6BH</strain>
    </source>
</reference>
<accession>A0A415P7G6</accession>
<keyword evidence="5" id="KW-0131">Cell cycle</keyword>
<keyword evidence="4 6" id="KW-1133">Transmembrane helix</keyword>
<evidence type="ECO:0000256" key="4">
    <source>
        <dbReference type="ARBA" id="ARBA00022989"/>
    </source>
</evidence>
<evidence type="ECO:0000313" key="8">
    <source>
        <dbReference type="EMBL" id="MBS4883369.1"/>
    </source>
</evidence>
<keyword evidence="1" id="KW-1003">Cell membrane</keyword>
<evidence type="ECO:0000256" key="5">
    <source>
        <dbReference type="ARBA" id="ARBA00023306"/>
    </source>
</evidence>
<dbReference type="Proteomes" id="UP000284868">
    <property type="component" value="Unassembled WGS sequence"/>
</dbReference>
<dbReference type="EMBL" id="QRPK01000046">
    <property type="protein sequence ID" value="RHM08643.1"/>
    <property type="molecule type" value="Genomic_DNA"/>
</dbReference>
<dbReference type="PANTHER" id="PTHR37820">
    <property type="entry name" value="CELL DIVISION PROTEIN DIVIB"/>
    <property type="match status" value="1"/>
</dbReference>
<evidence type="ECO:0000256" key="3">
    <source>
        <dbReference type="ARBA" id="ARBA00022692"/>
    </source>
</evidence>
<evidence type="ECO:0000256" key="1">
    <source>
        <dbReference type="ARBA" id="ARBA00022475"/>
    </source>
</evidence>
<evidence type="ECO:0000256" key="6">
    <source>
        <dbReference type="SAM" id="Phobius"/>
    </source>
</evidence>
<comment type="caution">
    <text evidence="9">The sequence shown here is derived from an EMBL/GenBank/DDBJ whole genome shotgun (WGS) entry which is preliminary data.</text>
</comment>
<feature type="transmembrane region" description="Helical" evidence="6">
    <location>
        <begin position="35"/>
        <end position="51"/>
    </location>
</feature>
<protein>
    <submittedName>
        <fullName evidence="9">Cell division protein FtsQ</fullName>
    </submittedName>
    <submittedName>
        <fullName evidence="8">FtsQ-type POTRA domain-containing protein</fullName>
    </submittedName>
</protein>
<name>A0A415P7G6_9FIRM</name>
<dbReference type="InterPro" id="IPR013685">
    <property type="entry name" value="POTRA_FtsQ_type"/>
</dbReference>
<gene>
    <name evidence="9" type="ORF">DWZ83_07980</name>
    <name evidence="8" type="ORF">KHZ85_01190</name>
</gene>
<keyword evidence="2 9" id="KW-0132">Cell division</keyword>
<dbReference type="AlphaFoldDB" id="A0A415P7G6"/>
<organism evidence="9 10">
    <name type="scientific">Amedibacillus dolichus</name>
    <dbReference type="NCBI Taxonomy" id="31971"/>
    <lineage>
        <taxon>Bacteria</taxon>
        <taxon>Bacillati</taxon>
        <taxon>Bacillota</taxon>
        <taxon>Erysipelotrichia</taxon>
        <taxon>Erysipelotrichales</taxon>
        <taxon>Erysipelotrichaceae</taxon>
        <taxon>Amedibacillus</taxon>
    </lineage>
</organism>
<proteinExistence type="predicted"/>
<evidence type="ECO:0000256" key="2">
    <source>
        <dbReference type="ARBA" id="ARBA00022618"/>
    </source>
</evidence>
<evidence type="ECO:0000259" key="7">
    <source>
        <dbReference type="Pfam" id="PF08478"/>
    </source>
</evidence>
<dbReference type="RefSeq" id="WP_004800473.1">
    <property type="nucleotide sequence ID" value="NZ_CABKNA010000002.1"/>
</dbReference>
<dbReference type="Gene3D" id="3.40.50.10960">
    <property type="match status" value="1"/>
</dbReference>
<evidence type="ECO:0000313" key="9">
    <source>
        <dbReference type="EMBL" id="RHM08643.1"/>
    </source>
</evidence>
<feature type="domain" description="POTRA" evidence="7">
    <location>
        <begin position="54"/>
        <end position="121"/>
    </location>
</feature>
<evidence type="ECO:0000313" key="10">
    <source>
        <dbReference type="Proteomes" id="UP000284868"/>
    </source>
</evidence>
<dbReference type="Pfam" id="PF08478">
    <property type="entry name" value="POTRA_1"/>
    <property type="match status" value="1"/>
</dbReference>
<dbReference type="GeneID" id="92793901"/>
<dbReference type="Proteomes" id="UP000753219">
    <property type="component" value="Unassembled WGS sequence"/>
</dbReference>
<keyword evidence="6" id="KW-0472">Membrane</keyword>
<sequence length="260" mass="30200">MEELNDLLYDDVEAKYLALQKKKKNRKKKKRQRRLLILVILIAVIAVYFYSDISKVNALKVSGNVFYNEEEILKKANLSYDTRYMVMPKWYIEWKLLKDPLIDEVHVEKKLNGSISIKVSEKGMLGYLVENEENYMLMEDGSKTEIDEDRLSTIVDFPLINGFEEKELKQLSKAFFSKKDPVEPEVISMISEIVPYATSYDEHMVKIIMSDGNTIFTSYESIPLLNSYLDTLMELKKDKACLWPDINTGSIQSLDCSTKE</sequence>
<reference evidence="8" key="2">
    <citation type="submission" date="2021-02" db="EMBL/GenBank/DDBJ databases">
        <title>Infant gut strain persistence is associated with maternal origin, phylogeny, and functional potential including surface adhesion and iron acquisition.</title>
        <authorList>
            <person name="Lou Y.C."/>
        </authorList>
    </citation>
    <scope>NUCLEOTIDE SEQUENCE</scope>
    <source>
        <strain evidence="8">L3_108_103G1_dasL3_108_103G1_concoct_2</strain>
    </source>
</reference>
<dbReference type="GO" id="GO:0051301">
    <property type="term" value="P:cell division"/>
    <property type="evidence" value="ECO:0007669"/>
    <property type="project" value="UniProtKB-KW"/>
</dbReference>
<keyword evidence="10" id="KW-1185">Reference proteome</keyword>
<dbReference type="GO" id="GO:0005886">
    <property type="term" value="C:plasma membrane"/>
    <property type="evidence" value="ECO:0007669"/>
    <property type="project" value="TreeGrafter"/>
</dbReference>